<dbReference type="AlphaFoldDB" id="A0A841MS38"/>
<organism evidence="1 2">
    <name type="scientific">Algoriphagus iocasae</name>
    <dbReference type="NCBI Taxonomy" id="1836499"/>
    <lineage>
        <taxon>Bacteria</taxon>
        <taxon>Pseudomonadati</taxon>
        <taxon>Bacteroidota</taxon>
        <taxon>Cytophagia</taxon>
        <taxon>Cytophagales</taxon>
        <taxon>Cyclobacteriaceae</taxon>
        <taxon>Algoriphagus</taxon>
    </lineage>
</organism>
<sequence length="245" mass="28143">MQFGLTEGSSRVHVGQGTANRKFYFGNFFLEILWVHNEEELKSDITKPTGLWQRADFNSTNSPFGLCIVNTDETEKLFDNAIKYQPAYFPNGLNIDLLKNEQNLSLPWTFRLPFKGQKKNETEPTKHKCGLKNLTSVEFGISNFDQTDKFILQFIGQEKIKFNFSATNNLTLTFDDNKKGLTKEFEKLNLKIKYLQRKTTANTGFASGGLKCKLGAFYFYLSSVLVDSFVLRNPPERKARNRCQI</sequence>
<protein>
    <recommendedName>
        <fullName evidence="3">Glyoxalase-like domain-containing protein</fullName>
    </recommendedName>
</protein>
<accession>A0A841MS38</accession>
<gene>
    <name evidence="1" type="ORF">FHS59_004155</name>
</gene>
<name>A0A841MS38_9BACT</name>
<keyword evidence="2" id="KW-1185">Reference proteome</keyword>
<comment type="caution">
    <text evidence="1">The sequence shown here is derived from an EMBL/GenBank/DDBJ whole genome shotgun (WGS) entry which is preliminary data.</text>
</comment>
<dbReference type="EMBL" id="JACIJO010000004">
    <property type="protein sequence ID" value="MBB6328499.1"/>
    <property type="molecule type" value="Genomic_DNA"/>
</dbReference>
<evidence type="ECO:0000313" key="2">
    <source>
        <dbReference type="Proteomes" id="UP000588604"/>
    </source>
</evidence>
<proteinExistence type="predicted"/>
<reference evidence="1 2" key="1">
    <citation type="submission" date="2020-08" db="EMBL/GenBank/DDBJ databases">
        <title>Genomic Encyclopedia of Type Strains, Phase IV (KMG-IV): sequencing the most valuable type-strain genomes for metagenomic binning, comparative biology and taxonomic classification.</title>
        <authorList>
            <person name="Goeker M."/>
        </authorList>
    </citation>
    <scope>NUCLEOTIDE SEQUENCE [LARGE SCALE GENOMIC DNA]</scope>
    <source>
        <strain evidence="1 2">DSM 102044</strain>
    </source>
</reference>
<dbReference type="Proteomes" id="UP000588604">
    <property type="component" value="Unassembled WGS sequence"/>
</dbReference>
<evidence type="ECO:0000313" key="1">
    <source>
        <dbReference type="EMBL" id="MBB6328499.1"/>
    </source>
</evidence>
<evidence type="ECO:0008006" key="3">
    <source>
        <dbReference type="Google" id="ProtNLM"/>
    </source>
</evidence>